<evidence type="ECO:0000313" key="3">
    <source>
        <dbReference type="Proteomes" id="UP000809789"/>
    </source>
</evidence>
<dbReference type="Proteomes" id="UP000809789">
    <property type="component" value="Unassembled WGS sequence"/>
</dbReference>
<feature type="compositionally biased region" description="Pro residues" evidence="1">
    <location>
        <begin position="166"/>
        <end position="175"/>
    </location>
</feature>
<dbReference type="EMBL" id="JAESVG020000008">
    <property type="protein sequence ID" value="KAG8625047.1"/>
    <property type="molecule type" value="Genomic_DNA"/>
</dbReference>
<proteinExistence type="predicted"/>
<feature type="region of interest" description="Disordered" evidence="1">
    <location>
        <begin position="251"/>
        <end position="294"/>
    </location>
</feature>
<keyword evidence="3" id="KW-1185">Reference proteome</keyword>
<reference evidence="2" key="1">
    <citation type="submission" date="2021-07" db="EMBL/GenBank/DDBJ databases">
        <title>Elsinoe batatas strain:CRI-CJ2 Genome sequencing and assembly.</title>
        <authorList>
            <person name="Huang L."/>
        </authorList>
    </citation>
    <scope>NUCLEOTIDE SEQUENCE</scope>
    <source>
        <strain evidence="2">CRI-CJ2</strain>
    </source>
</reference>
<name>A0A8K0KWY5_9PEZI</name>
<protein>
    <submittedName>
        <fullName evidence="2">Uncharacterized protein</fullName>
    </submittedName>
</protein>
<gene>
    <name evidence="2" type="ORF">KVT40_006798</name>
</gene>
<organism evidence="2 3">
    <name type="scientific">Elsinoe batatas</name>
    <dbReference type="NCBI Taxonomy" id="2601811"/>
    <lineage>
        <taxon>Eukaryota</taxon>
        <taxon>Fungi</taxon>
        <taxon>Dikarya</taxon>
        <taxon>Ascomycota</taxon>
        <taxon>Pezizomycotina</taxon>
        <taxon>Dothideomycetes</taxon>
        <taxon>Dothideomycetidae</taxon>
        <taxon>Myriangiales</taxon>
        <taxon>Elsinoaceae</taxon>
        <taxon>Elsinoe</taxon>
    </lineage>
</organism>
<sequence>MRSSSTAIPYFLRYGYNLRKANKDDDLLAFLLQEKLPIIENEKHLSMRRRLLQHSIELHRQNNAMPVDYMAPGFKPVKYQYDIAKFEFLFVLNDIAFKDRQDWEGMERIYQLNRRMIREQFNNEHAIELVQPLRHEHSFAQQPYNPQQHQDARPSFQATNMRMPDLAPPRYPPQPGSLYQQPDPSPRPIQADPILRNPGSRVLPVPAESLHLAYIDHAFMVSDPSAATATLPQPIVPSSGGPVQPITTWKSSEVRSSDAISTELAQETGHSRDRPTRQPASLPPGRDGNFRPFC</sequence>
<accession>A0A8K0KWY5</accession>
<evidence type="ECO:0000256" key="1">
    <source>
        <dbReference type="SAM" id="MobiDB-lite"/>
    </source>
</evidence>
<comment type="caution">
    <text evidence="2">The sequence shown here is derived from an EMBL/GenBank/DDBJ whole genome shotgun (WGS) entry which is preliminary data.</text>
</comment>
<dbReference type="AlphaFoldDB" id="A0A8K0KWY5"/>
<evidence type="ECO:0000313" key="2">
    <source>
        <dbReference type="EMBL" id="KAG8625047.1"/>
    </source>
</evidence>
<feature type="region of interest" description="Disordered" evidence="1">
    <location>
        <begin position="162"/>
        <end position="197"/>
    </location>
</feature>